<gene>
    <name evidence="3" type="ORF">ENV17_03500</name>
</gene>
<accession>A0A7C4BAW0</accession>
<dbReference type="PANTHER" id="PTHR37459:SF1">
    <property type="entry name" value="CRISPR-ASSOCIATED PROTEIN CAS7_CST2_DEVR"/>
    <property type="match status" value="1"/>
</dbReference>
<dbReference type="EMBL" id="DTFI01000083">
    <property type="protein sequence ID" value="HGI43434.1"/>
    <property type="molecule type" value="Genomic_DNA"/>
</dbReference>
<evidence type="ECO:0000256" key="2">
    <source>
        <dbReference type="ARBA" id="ARBA00025626"/>
    </source>
</evidence>
<dbReference type="AlphaFoldDB" id="A0A7C4BAW0"/>
<evidence type="ECO:0000256" key="1">
    <source>
        <dbReference type="ARBA" id="ARBA00023118"/>
    </source>
</evidence>
<dbReference type="GO" id="GO:0051607">
    <property type="term" value="P:defense response to virus"/>
    <property type="evidence" value="ECO:0007669"/>
    <property type="project" value="UniProtKB-KW"/>
</dbReference>
<keyword evidence="1" id="KW-0051">Antiviral defense</keyword>
<protein>
    <submittedName>
        <fullName evidence="3">Uncharacterized protein</fullName>
    </submittedName>
</protein>
<dbReference type="Pfam" id="PF01905">
    <property type="entry name" value="DevR"/>
    <property type="match status" value="1"/>
</dbReference>
<comment type="function">
    <text evidence="2">CRISPR (clustered regularly interspaced short palindromic repeat) is an adaptive immune system that provides protection against mobile genetic elements (viruses, transposable elements and conjugative plasmids). CRISPR clusters contain spacers, sequences complementary to antecedent mobile elements, and target invading nucleic acids. CRISPR clusters are transcribed and processed into CRISPR RNA (crRNA).</text>
</comment>
<reference evidence="3" key="1">
    <citation type="journal article" date="2020" name="mSystems">
        <title>Genome- and Community-Level Interaction Insights into Carbon Utilization and Element Cycling Functions of Hydrothermarchaeota in Hydrothermal Sediment.</title>
        <authorList>
            <person name="Zhou Z."/>
            <person name="Liu Y."/>
            <person name="Xu W."/>
            <person name="Pan J."/>
            <person name="Luo Z.H."/>
            <person name="Li M."/>
        </authorList>
    </citation>
    <scope>NUCLEOTIDE SEQUENCE [LARGE SCALE GENOMIC DNA]</scope>
    <source>
        <strain evidence="3">SpSt-735</strain>
    </source>
</reference>
<sequence length="117" mass="12702">MFEAGRESSLEVPQVHAEVMLMSGASKSFMLPYIYLTARVEFELQSLNGAGTVGNMLKLQEAIIVVDGQQLYVPVISGNALKNWHARAMAVKYLELGGTLKSISNISKKARTGSQKG</sequence>
<comment type="caution">
    <text evidence="3">The sequence shown here is derived from an EMBL/GenBank/DDBJ whole genome shotgun (WGS) entry which is preliminary data.</text>
</comment>
<organism evidence="3">
    <name type="scientific">Thermofilum pendens</name>
    <dbReference type="NCBI Taxonomy" id="2269"/>
    <lineage>
        <taxon>Archaea</taxon>
        <taxon>Thermoproteota</taxon>
        <taxon>Thermoprotei</taxon>
        <taxon>Thermofilales</taxon>
        <taxon>Thermofilaceae</taxon>
        <taxon>Thermofilum</taxon>
    </lineage>
</organism>
<evidence type="ECO:0000313" key="3">
    <source>
        <dbReference type="EMBL" id="HGI43434.1"/>
    </source>
</evidence>
<proteinExistence type="predicted"/>
<dbReference type="InterPro" id="IPR010154">
    <property type="entry name" value="CRISPR-assoc_Cas7/Cst2/DevR"/>
</dbReference>
<name>A0A7C4BAW0_THEPE</name>
<dbReference type="InterPro" id="IPR052681">
    <property type="entry name" value="CRISPR-Cas7/Cst2/DevR"/>
</dbReference>
<dbReference type="PANTHER" id="PTHR37459">
    <property type="match status" value="1"/>
</dbReference>